<dbReference type="AlphaFoldDB" id="A0A3G1KTR6"/>
<dbReference type="PANTHER" id="PTHR43278">
    <property type="entry name" value="NAD(P)H-DEPENDENT FMN-CONTAINING OXIDOREDUCTASE YWQN-RELATED"/>
    <property type="match status" value="1"/>
</dbReference>
<protein>
    <recommendedName>
        <fullName evidence="3">NADPH-dependent FMN reductase-like domain-containing protein</fullName>
    </recommendedName>
</protein>
<evidence type="ECO:0000256" key="1">
    <source>
        <dbReference type="ARBA" id="ARBA00022630"/>
    </source>
</evidence>
<dbReference type="SUPFAM" id="SSF52218">
    <property type="entry name" value="Flavoproteins"/>
    <property type="match status" value="1"/>
</dbReference>
<keyword evidence="5" id="KW-1185">Reference proteome</keyword>
<reference evidence="4 5" key="1">
    <citation type="submission" date="2016-10" db="EMBL/GenBank/DDBJ databases">
        <title>Complete Genome Sequence of Peptococcaceae strain DCMF.</title>
        <authorList>
            <person name="Edwards R.J."/>
            <person name="Holland S.I."/>
            <person name="Deshpande N.P."/>
            <person name="Wong Y.K."/>
            <person name="Ertan H."/>
            <person name="Manefield M."/>
            <person name="Russell T.L."/>
            <person name="Lee M.J."/>
        </authorList>
    </citation>
    <scope>NUCLEOTIDE SEQUENCE [LARGE SCALE GENOMIC DNA]</scope>
    <source>
        <strain evidence="4 5">DCMF</strain>
    </source>
</reference>
<dbReference type="Pfam" id="PF03358">
    <property type="entry name" value="FMN_red"/>
    <property type="match status" value="1"/>
</dbReference>
<dbReference type="InterPro" id="IPR029039">
    <property type="entry name" value="Flavoprotein-like_sf"/>
</dbReference>
<dbReference type="Gene3D" id="3.40.50.360">
    <property type="match status" value="1"/>
</dbReference>
<keyword evidence="1" id="KW-0285">Flavoprotein</keyword>
<feature type="domain" description="NADPH-dependent FMN reductase-like" evidence="3">
    <location>
        <begin position="3"/>
        <end position="143"/>
    </location>
</feature>
<sequence length="222" mass="24417">MEVKILGISGSMRKDSGTEHAVQEALKAAQEIDADITTEFISLNSKKINTCIHCDRCFKKGTLCALKDDFQEVQKSFLEADGFILGSPVYNMNVTPVLSAFMSRVRPTYLVHPGHFTRKVGGAIAVGGGRNGGQEMTILNIHNFYQTYEILCCGGSLAEPAGAMLWSRDGSREGAKNDAPGNMGAVRIGKRVAQTAAFLKFGWECFEKEGKNIYITQKWFDY</sequence>
<evidence type="ECO:0000259" key="3">
    <source>
        <dbReference type="Pfam" id="PF03358"/>
    </source>
</evidence>
<dbReference type="OrthoDB" id="6398207at2"/>
<dbReference type="InterPro" id="IPR051796">
    <property type="entry name" value="ISF_SsuE-like"/>
</dbReference>
<gene>
    <name evidence="4" type="ORF">DCMF_14745</name>
</gene>
<dbReference type="KEGG" id="fwa:DCMF_14745"/>
<evidence type="ECO:0000313" key="4">
    <source>
        <dbReference type="EMBL" id="ATW25858.1"/>
    </source>
</evidence>
<dbReference type="Proteomes" id="UP000323521">
    <property type="component" value="Chromosome"/>
</dbReference>
<dbReference type="EMBL" id="CP017634">
    <property type="protein sequence ID" value="ATW25858.1"/>
    <property type="molecule type" value="Genomic_DNA"/>
</dbReference>
<name>A0A3G1KTR6_FORW1</name>
<evidence type="ECO:0000256" key="2">
    <source>
        <dbReference type="ARBA" id="ARBA00022643"/>
    </source>
</evidence>
<dbReference type="GO" id="GO:0016491">
    <property type="term" value="F:oxidoreductase activity"/>
    <property type="evidence" value="ECO:0007669"/>
    <property type="project" value="InterPro"/>
</dbReference>
<keyword evidence="2" id="KW-0288">FMN</keyword>
<proteinExistence type="predicted"/>
<dbReference type="RefSeq" id="WP_148135121.1">
    <property type="nucleotide sequence ID" value="NZ_CP017634.1"/>
</dbReference>
<accession>A0A3G1KTR6</accession>
<evidence type="ECO:0000313" key="5">
    <source>
        <dbReference type="Proteomes" id="UP000323521"/>
    </source>
</evidence>
<dbReference type="InterPro" id="IPR005025">
    <property type="entry name" value="FMN_Rdtase-like_dom"/>
</dbReference>
<dbReference type="PANTHER" id="PTHR43278:SF4">
    <property type="entry name" value="NAD(P)H-DEPENDENT FMN-CONTAINING OXIDOREDUCTASE YWQN-RELATED"/>
    <property type="match status" value="1"/>
</dbReference>
<organism evidence="4 5">
    <name type="scientific">Formimonas warabiya</name>
    <dbReference type="NCBI Taxonomy" id="1761012"/>
    <lineage>
        <taxon>Bacteria</taxon>
        <taxon>Bacillati</taxon>
        <taxon>Bacillota</taxon>
        <taxon>Clostridia</taxon>
        <taxon>Eubacteriales</taxon>
        <taxon>Peptococcaceae</taxon>
        <taxon>Candidatus Formimonas</taxon>
    </lineage>
</organism>